<sequence>MTKMSGKLQRIIDLGLVISRINDIDLLLEKILLEARNFTRADAGSIYIREEEKLLFSYTQNDTLQKKLPPGKKLIYSTFSIPIDHHSIAGHVAASGEAVNIADVYQLTDNDPFSFDKSYDDIAGYRTRSMLTFPLKTARGEITGVLQLINAKDGGGAPAPFAAEDEPLLVHFANNAANAVERAKLTRGIIMRMNMMAELRDPKETGPHVKRVGAYSSAIYETWAMKKNIPPAEIERNKDILTMAAMLHDVGKVAISDVIMKKPGRFTPEEFDIMKQHTVLGARLFAELYSDVDEAAYVVALNHHERWDGQGYPGHVNRRSGEPLPGQLNSDGAPLGKKGEEIPLFGRIVAIADVYDALCSQRCYKEAWSEAEVLEKLRSESGRQFDPEVVEAFFDSLDIIRHISSIYPQE</sequence>
<reference evidence="2 3" key="1">
    <citation type="submission" date="2009-01" db="EMBL/GenBank/DDBJ databases">
        <title>Complete sequence of Geobacter sp. FRC-32.</title>
        <authorList>
            <consortium name="US DOE Joint Genome Institute"/>
            <person name="Lucas S."/>
            <person name="Copeland A."/>
            <person name="Lapidus A."/>
            <person name="Glavina del Rio T."/>
            <person name="Dalin E."/>
            <person name="Tice H."/>
            <person name="Bruce D."/>
            <person name="Goodwin L."/>
            <person name="Pitluck S."/>
            <person name="Saunders E."/>
            <person name="Brettin T."/>
            <person name="Detter J.C."/>
            <person name="Han C."/>
            <person name="Larimer F."/>
            <person name="Land M."/>
            <person name="Hauser L."/>
            <person name="Kyrpides N."/>
            <person name="Ovchinnikova G."/>
            <person name="Kostka J."/>
            <person name="Richardson P."/>
        </authorList>
    </citation>
    <scope>NUCLEOTIDE SEQUENCE [LARGE SCALE GENOMIC DNA]</scope>
    <source>
        <strain evidence="3">DSM 22248 / JCM 15807 / FRC-32</strain>
    </source>
</reference>
<evidence type="ECO:0000313" key="2">
    <source>
        <dbReference type="EMBL" id="ACM20437.1"/>
    </source>
</evidence>
<dbReference type="Gene3D" id="1.10.3210.10">
    <property type="entry name" value="Hypothetical protein af1432"/>
    <property type="match status" value="1"/>
</dbReference>
<name>B9M8U1_GEODF</name>
<dbReference type="RefSeq" id="WP_012647166.1">
    <property type="nucleotide sequence ID" value="NC_011979.1"/>
</dbReference>
<dbReference type="KEGG" id="geo:Geob_2082"/>
<dbReference type="AlphaFoldDB" id="B9M8U1"/>
<dbReference type="Proteomes" id="UP000007721">
    <property type="component" value="Chromosome"/>
</dbReference>
<dbReference type="OrthoDB" id="9769359at2"/>
<dbReference type="eggNOG" id="COG3437">
    <property type="taxonomic scope" value="Bacteria"/>
</dbReference>
<dbReference type="PANTHER" id="PTHR43155:SF2">
    <property type="entry name" value="CYCLIC DI-GMP PHOSPHODIESTERASE PA4108"/>
    <property type="match status" value="1"/>
</dbReference>
<dbReference type="PROSITE" id="PS51832">
    <property type="entry name" value="HD_GYP"/>
    <property type="match status" value="1"/>
</dbReference>
<dbReference type="InterPro" id="IPR003607">
    <property type="entry name" value="HD/PDEase_dom"/>
</dbReference>
<proteinExistence type="predicted"/>
<dbReference type="eggNOG" id="COG2203">
    <property type="taxonomic scope" value="Bacteria"/>
</dbReference>
<dbReference type="SMART" id="SM00471">
    <property type="entry name" value="HDc"/>
    <property type="match status" value="1"/>
</dbReference>
<dbReference type="InterPro" id="IPR006674">
    <property type="entry name" value="HD_domain"/>
</dbReference>
<dbReference type="SUPFAM" id="SSF55781">
    <property type="entry name" value="GAF domain-like"/>
    <property type="match status" value="1"/>
</dbReference>
<dbReference type="InterPro" id="IPR029016">
    <property type="entry name" value="GAF-like_dom_sf"/>
</dbReference>
<dbReference type="HOGENOM" id="CLU_000445_92_13_7"/>
<dbReference type="Pfam" id="PF01966">
    <property type="entry name" value="HD"/>
    <property type="match status" value="1"/>
</dbReference>
<dbReference type="STRING" id="316067.Geob_2082"/>
<protein>
    <submittedName>
        <fullName evidence="2">Sensor cyclic diguanylate phosphodiesterase, GAF domain-containing</fullName>
    </submittedName>
</protein>
<dbReference type="SUPFAM" id="SSF109604">
    <property type="entry name" value="HD-domain/PDEase-like"/>
    <property type="match status" value="1"/>
</dbReference>
<dbReference type="SMART" id="SM00065">
    <property type="entry name" value="GAF"/>
    <property type="match status" value="1"/>
</dbReference>
<keyword evidence="3" id="KW-1185">Reference proteome</keyword>
<dbReference type="Gene3D" id="3.30.450.40">
    <property type="match status" value="1"/>
</dbReference>
<feature type="domain" description="HD-GYP" evidence="1">
    <location>
        <begin position="182"/>
        <end position="409"/>
    </location>
</feature>
<dbReference type="InterPro" id="IPR037522">
    <property type="entry name" value="HD_GYP_dom"/>
</dbReference>
<organism evidence="2 3">
    <name type="scientific">Geotalea daltonii (strain DSM 22248 / JCM 15807 / FRC-32)</name>
    <name type="common">Geobacter daltonii</name>
    <dbReference type="NCBI Taxonomy" id="316067"/>
    <lineage>
        <taxon>Bacteria</taxon>
        <taxon>Pseudomonadati</taxon>
        <taxon>Thermodesulfobacteriota</taxon>
        <taxon>Desulfuromonadia</taxon>
        <taxon>Geobacterales</taxon>
        <taxon>Geobacteraceae</taxon>
        <taxon>Geotalea</taxon>
    </lineage>
</organism>
<dbReference type="InterPro" id="IPR003018">
    <property type="entry name" value="GAF"/>
</dbReference>
<evidence type="ECO:0000313" key="3">
    <source>
        <dbReference type="Proteomes" id="UP000007721"/>
    </source>
</evidence>
<dbReference type="EMBL" id="CP001390">
    <property type="protein sequence ID" value="ACM20437.1"/>
    <property type="molecule type" value="Genomic_DNA"/>
</dbReference>
<evidence type="ECO:0000259" key="1">
    <source>
        <dbReference type="PROSITE" id="PS51832"/>
    </source>
</evidence>
<dbReference type="PANTHER" id="PTHR43155">
    <property type="entry name" value="CYCLIC DI-GMP PHOSPHODIESTERASE PA4108-RELATED"/>
    <property type="match status" value="1"/>
</dbReference>
<dbReference type="CDD" id="cd00077">
    <property type="entry name" value="HDc"/>
    <property type="match status" value="1"/>
</dbReference>
<accession>B9M8U1</accession>
<dbReference type="Pfam" id="PF01590">
    <property type="entry name" value="GAF"/>
    <property type="match status" value="1"/>
</dbReference>
<gene>
    <name evidence="2" type="ordered locus">Geob_2082</name>
</gene>